<dbReference type="PROSITE" id="PS50885">
    <property type="entry name" value="HAMP"/>
    <property type="match status" value="1"/>
</dbReference>
<evidence type="ECO:0000259" key="7">
    <source>
        <dbReference type="PROSITE" id="PS50111"/>
    </source>
</evidence>
<dbReference type="EMBL" id="JBHUIP010000016">
    <property type="protein sequence ID" value="MFD2265177.1"/>
    <property type="molecule type" value="Genomic_DNA"/>
</dbReference>
<evidence type="ECO:0000256" key="5">
    <source>
        <dbReference type="PROSITE-ProRule" id="PRU00284"/>
    </source>
</evidence>
<dbReference type="PROSITE" id="PS50192">
    <property type="entry name" value="T_SNARE"/>
    <property type="match status" value="1"/>
</dbReference>
<organism evidence="10 11">
    <name type="scientific">Lacibacterium aquatile</name>
    <dbReference type="NCBI Taxonomy" id="1168082"/>
    <lineage>
        <taxon>Bacteria</taxon>
        <taxon>Pseudomonadati</taxon>
        <taxon>Pseudomonadota</taxon>
        <taxon>Alphaproteobacteria</taxon>
        <taxon>Rhodospirillales</taxon>
        <taxon>Rhodospirillaceae</taxon>
    </lineage>
</organism>
<proteinExistence type="inferred from homology"/>
<dbReference type="SMART" id="SM00283">
    <property type="entry name" value="MA"/>
    <property type="match status" value="1"/>
</dbReference>
<keyword evidence="2" id="KW-1003">Cell membrane</keyword>
<comment type="subcellular location">
    <subcellularLocation>
        <location evidence="1">Cell inner membrane</location>
        <topology evidence="1">Multi-pass membrane protein</topology>
    </subcellularLocation>
</comment>
<reference evidence="11" key="1">
    <citation type="journal article" date="2019" name="Int. J. Syst. Evol. Microbiol.">
        <title>The Global Catalogue of Microorganisms (GCM) 10K type strain sequencing project: providing services to taxonomists for standard genome sequencing and annotation.</title>
        <authorList>
            <consortium name="The Broad Institute Genomics Platform"/>
            <consortium name="The Broad Institute Genome Sequencing Center for Infectious Disease"/>
            <person name="Wu L."/>
            <person name="Ma J."/>
        </authorList>
    </citation>
    <scope>NUCLEOTIDE SEQUENCE [LARGE SCALE GENOMIC DNA]</scope>
    <source>
        <strain evidence="11">CGMCC 1.19062</strain>
    </source>
</reference>
<dbReference type="SUPFAM" id="SSF158472">
    <property type="entry name" value="HAMP domain-like"/>
    <property type="match status" value="1"/>
</dbReference>
<feature type="domain" description="T-SNARE coiled-coil homology" evidence="8">
    <location>
        <begin position="566"/>
        <end position="619"/>
    </location>
</feature>
<protein>
    <submittedName>
        <fullName evidence="10">Methyl-accepting chemotaxis protein</fullName>
    </submittedName>
</protein>
<keyword evidence="6" id="KW-1133">Transmembrane helix</keyword>
<dbReference type="SMART" id="SM00304">
    <property type="entry name" value="HAMP"/>
    <property type="match status" value="2"/>
</dbReference>
<evidence type="ECO:0000256" key="2">
    <source>
        <dbReference type="ARBA" id="ARBA00022519"/>
    </source>
</evidence>
<keyword evidence="2" id="KW-0997">Cell inner membrane</keyword>
<evidence type="ECO:0000256" key="4">
    <source>
        <dbReference type="ARBA" id="ARBA00029447"/>
    </source>
</evidence>
<dbReference type="SUPFAM" id="SSF58104">
    <property type="entry name" value="Methyl-accepting chemotaxis protein (MCP) signaling domain"/>
    <property type="match status" value="1"/>
</dbReference>
<keyword evidence="11" id="KW-1185">Reference proteome</keyword>
<dbReference type="InterPro" id="IPR004089">
    <property type="entry name" value="MCPsignal_dom"/>
</dbReference>
<feature type="transmembrane region" description="Helical" evidence="6">
    <location>
        <begin position="286"/>
        <end position="310"/>
    </location>
</feature>
<comment type="similarity">
    <text evidence="4">Belongs to the methyl-accepting chemotaxis (MCP) protein family.</text>
</comment>
<keyword evidence="3 5" id="KW-0807">Transducer</keyword>
<keyword evidence="6" id="KW-0812">Transmembrane</keyword>
<feature type="domain" description="HAMP" evidence="9">
    <location>
        <begin position="312"/>
        <end position="365"/>
    </location>
</feature>
<accession>A0ABW5DWB0</accession>
<evidence type="ECO:0000256" key="1">
    <source>
        <dbReference type="ARBA" id="ARBA00004429"/>
    </source>
</evidence>
<dbReference type="PROSITE" id="PS50111">
    <property type="entry name" value="CHEMOTAXIS_TRANSDUC_2"/>
    <property type="match status" value="1"/>
</dbReference>
<dbReference type="RefSeq" id="WP_379878349.1">
    <property type="nucleotide sequence ID" value="NZ_JBHUIP010000016.1"/>
</dbReference>
<dbReference type="PANTHER" id="PTHR32089">
    <property type="entry name" value="METHYL-ACCEPTING CHEMOTAXIS PROTEIN MCPB"/>
    <property type="match status" value="1"/>
</dbReference>
<dbReference type="PANTHER" id="PTHR32089:SF112">
    <property type="entry name" value="LYSOZYME-LIKE PROTEIN-RELATED"/>
    <property type="match status" value="1"/>
</dbReference>
<name>A0ABW5DWB0_9PROT</name>
<evidence type="ECO:0000313" key="10">
    <source>
        <dbReference type="EMBL" id="MFD2265177.1"/>
    </source>
</evidence>
<dbReference type="Gene3D" id="6.10.340.10">
    <property type="match status" value="1"/>
</dbReference>
<dbReference type="InterPro" id="IPR000727">
    <property type="entry name" value="T_SNARE_dom"/>
</dbReference>
<comment type="caution">
    <text evidence="10">The sequence shown here is derived from an EMBL/GenBank/DDBJ whole genome shotgun (WGS) entry which is preliminary data.</text>
</comment>
<evidence type="ECO:0000259" key="9">
    <source>
        <dbReference type="PROSITE" id="PS50885"/>
    </source>
</evidence>
<evidence type="ECO:0000256" key="3">
    <source>
        <dbReference type="ARBA" id="ARBA00023224"/>
    </source>
</evidence>
<sequence length="661" mass="69731">MSFTTEAGERVAIFRSLAVIAQNLSSERGGMTGALAAAPGSAAVAGAQKTLSDNRAALDAAFTEFDRVAALHSFPGSEAVLRDIKALHDRVMIFRKETAEAVALPLEQRTALLKKLTADNLQMLTDLGEQMREQQSRLSSLMGGAAQMIGLASTVWDFRDQTGRHATFFTNIIPTEKPMTDAGQRALARQQGVVDRIWSEIEPYQTSPDASPALRAATAEVAKVQIAELGEVRAKLAEGFVTGDYYIDATEFRRRIQLGFAAINALRDAAITEAEEIVATAYATALWSFIIGAAAAAFVLAVVIIVAVLVRRRVTQPLDGLTGTIRKIADGARDLDVDFAGRTCEMGTLAKAIIVLRDNAKEADRLAAEEAEQQQQKLVRQQRVDGFIADFEMAVGGVLGAMAGAAGQMQQTASQMNRTASNTNEQATTVAAASEQASANVQTVAAASEELTSSISEISRQVQESAEIALRATSEAERTAGQVRDLKAAAERIGEVVKLINDIAAQTNLLALNATIEAARAGEAGKGFAVVASEVKNLASQTAKATEDISAQVAGVQSETATVVASIEEIGRTIHRMNDIASGVAAAVEEQGAATQEITRNVQQAAQGTQQVSSSIVDVTLGARQTGNAAEEVLGASGELVRQGDHLRGEIEGFLGNIRAA</sequence>
<evidence type="ECO:0000259" key="8">
    <source>
        <dbReference type="PROSITE" id="PS50192"/>
    </source>
</evidence>
<dbReference type="Pfam" id="PF00015">
    <property type="entry name" value="MCPsignal"/>
    <property type="match status" value="1"/>
</dbReference>
<evidence type="ECO:0000313" key="11">
    <source>
        <dbReference type="Proteomes" id="UP001597295"/>
    </source>
</evidence>
<dbReference type="Proteomes" id="UP001597295">
    <property type="component" value="Unassembled WGS sequence"/>
</dbReference>
<keyword evidence="6" id="KW-0472">Membrane</keyword>
<evidence type="ECO:0000256" key="6">
    <source>
        <dbReference type="SAM" id="Phobius"/>
    </source>
</evidence>
<gene>
    <name evidence="10" type="ORF">ACFSM5_19900</name>
</gene>
<dbReference type="InterPro" id="IPR003660">
    <property type="entry name" value="HAMP_dom"/>
</dbReference>
<feature type="domain" description="Methyl-accepting transducer" evidence="7">
    <location>
        <begin position="405"/>
        <end position="641"/>
    </location>
</feature>
<dbReference type="Gene3D" id="1.10.287.950">
    <property type="entry name" value="Methyl-accepting chemotaxis protein"/>
    <property type="match status" value="1"/>
</dbReference>